<accession>X8IQR8</accession>
<evidence type="ECO:0000313" key="1">
    <source>
        <dbReference type="EMBL" id="EUC52150.1"/>
    </source>
</evidence>
<dbReference type="AlphaFoldDB" id="X8IQR8"/>
<dbReference type="Proteomes" id="UP000022645">
    <property type="component" value="Unassembled WGS sequence"/>
</dbReference>
<comment type="caution">
    <text evidence="1">The sequence shown here is derived from an EMBL/GenBank/DDBJ whole genome shotgun (WGS) entry which is preliminary data.</text>
</comment>
<name>X8IQR8_9FIRM</name>
<protein>
    <submittedName>
        <fullName evidence="1">Uncharacterized protein</fullName>
    </submittedName>
</protein>
<gene>
    <name evidence="1" type="ORF">HMPREF0581_0259</name>
</gene>
<proteinExistence type="predicted"/>
<organism evidence="1 2">
    <name type="scientific">Mogibacterium timidum ATCC 33093</name>
    <dbReference type="NCBI Taxonomy" id="1401079"/>
    <lineage>
        <taxon>Bacteria</taxon>
        <taxon>Bacillati</taxon>
        <taxon>Bacillota</taxon>
        <taxon>Clostridia</taxon>
        <taxon>Peptostreptococcales</taxon>
        <taxon>Anaerovoracaceae</taxon>
        <taxon>Mogibacterium</taxon>
    </lineage>
</organism>
<reference evidence="1 2" key="1">
    <citation type="submission" date="2014-01" db="EMBL/GenBank/DDBJ databases">
        <authorList>
            <person name="Durkin A.S."/>
            <person name="McCorrison J."/>
            <person name="Torralba M."/>
            <person name="Gillis M."/>
            <person name="Haft D.H."/>
            <person name="Methe B."/>
            <person name="Sutton G."/>
            <person name="Nelson K.E."/>
        </authorList>
    </citation>
    <scope>NUCLEOTIDE SEQUENCE [LARGE SCALE GENOMIC DNA]</scope>
    <source>
        <strain evidence="1 2">ATCC 33093</strain>
    </source>
</reference>
<sequence length="39" mass="4449">MSRADISVDKCEFRVPIDAKAYDEFSGKMKEKEGPARGW</sequence>
<dbReference type="EMBL" id="JALU01000020">
    <property type="protein sequence ID" value="EUC52150.1"/>
    <property type="molecule type" value="Genomic_DNA"/>
</dbReference>
<evidence type="ECO:0000313" key="2">
    <source>
        <dbReference type="Proteomes" id="UP000022645"/>
    </source>
</evidence>